<feature type="compositionally biased region" description="Basic and acidic residues" evidence="1">
    <location>
        <begin position="365"/>
        <end position="378"/>
    </location>
</feature>
<evidence type="ECO:0000313" key="2">
    <source>
        <dbReference type="EMBL" id="THU79644.1"/>
    </source>
</evidence>
<keyword evidence="3" id="KW-1185">Reference proteome</keyword>
<feature type="region of interest" description="Disordered" evidence="1">
    <location>
        <begin position="448"/>
        <end position="645"/>
    </location>
</feature>
<feature type="compositionally biased region" description="Low complexity" evidence="1">
    <location>
        <begin position="558"/>
        <end position="568"/>
    </location>
</feature>
<gene>
    <name evidence="2" type="ORF">K435DRAFT_810547</name>
</gene>
<accession>A0A4S8KUR7</accession>
<feature type="compositionally biased region" description="Pro residues" evidence="1">
    <location>
        <begin position="604"/>
        <end position="627"/>
    </location>
</feature>
<organism evidence="2 3">
    <name type="scientific">Dendrothele bispora (strain CBS 962.96)</name>
    <dbReference type="NCBI Taxonomy" id="1314807"/>
    <lineage>
        <taxon>Eukaryota</taxon>
        <taxon>Fungi</taxon>
        <taxon>Dikarya</taxon>
        <taxon>Basidiomycota</taxon>
        <taxon>Agaricomycotina</taxon>
        <taxon>Agaricomycetes</taxon>
        <taxon>Agaricomycetidae</taxon>
        <taxon>Agaricales</taxon>
        <taxon>Agaricales incertae sedis</taxon>
        <taxon>Dendrothele</taxon>
    </lineage>
</organism>
<proteinExistence type="predicted"/>
<dbReference type="Proteomes" id="UP000297245">
    <property type="component" value="Unassembled WGS sequence"/>
</dbReference>
<feature type="compositionally biased region" description="Basic and acidic residues" evidence="1">
    <location>
        <begin position="499"/>
        <end position="520"/>
    </location>
</feature>
<sequence>MSTRVQTETEAHQEISERPEDSNTGFHTFTPHGTWIDSSRTGIEDNSNWDGDRSLGRTLGSTPATRMFRESPMGSVGVRVEQGGRRTHRVQPQPSTPSDPVIRHIQYQSHPHVGDLLSYQIRRAEGLGSEDSFPNLGESNILPQSIRQAVSEEERLLYFGGVDRTPNSMNQFSILRPQQTPIESFALLGARAREFARIIGHEGYQYMTHAEAINYVKELAEYDWSSFPDSTTAFLRSPMYQEELRRIYVATMDNGISSLLQGVNRDNFERGRQISPNNISDLAPSEAEQLIQEGTARYEEMTGEALTRERAIQELRNVLIERGTSRGASRNTERTTGKYDLVKLYLGNRKNSPLNVGEVQEEPEHEERPIEGGERMEETMYSQDQDNLPQGHDGNEKVGVDFDTPEPRKLKPGAVRAKGYKYTPWAAGSSKDQDRRINRRNEALRQSLKSILEDTVEMNGDQRASEDNGNIPPDHYPNMRNTDSTYHSIPSRFENYSTPRRDGYAKQAETKKSTPEEKGKMPIRGSDTNDTKNNSLPTIPEVRETPNQGQWGNFAKFGNSSPPLGGNRPPNPPPPSESSDNTGSGSHDSRRRNDRPNSNQEGPTGPPGPPGPPGPTGPPGPPGPTGPQGPQGDRGNTPNSTSELEKLQKEALLRESKLEIRKPNPFDGKRELDVLGHYIAALHEWTAFTQMFGKLFGVHDEQLYAQASLDKVQQQKEENFADFLVRFEDAALKTQYNDPALRWKLLRQIR</sequence>
<feature type="compositionally biased region" description="Polar residues" evidence="1">
    <location>
        <begin position="526"/>
        <end position="537"/>
    </location>
</feature>
<feature type="compositionally biased region" description="Polar residues" evidence="1">
    <location>
        <begin position="479"/>
        <end position="498"/>
    </location>
</feature>
<dbReference type="AlphaFoldDB" id="A0A4S8KUR7"/>
<reference evidence="2 3" key="1">
    <citation type="journal article" date="2019" name="Nat. Ecol. Evol.">
        <title>Megaphylogeny resolves global patterns of mushroom evolution.</title>
        <authorList>
            <person name="Varga T."/>
            <person name="Krizsan K."/>
            <person name="Foldi C."/>
            <person name="Dima B."/>
            <person name="Sanchez-Garcia M."/>
            <person name="Sanchez-Ramirez S."/>
            <person name="Szollosi G.J."/>
            <person name="Szarkandi J.G."/>
            <person name="Papp V."/>
            <person name="Albert L."/>
            <person name="Andreopoulos W."/>
            <person name="Angelini C."/>
            <person name="Antonin V."/>
            <person name="Barry K.W."/>
            <person name="Bougher N.L."/>
            <person name="Buchanan P."/>
            <person name="Buyck B."/>
            <person name="Bense V."/>
            <person name="Catcheside P."/>
            <person name="Chovatia M."/>
            <person name="Cooper J."/>
            <person name="Damon W."/>
            <person name="Desjardin D."/>
            <person name="Finy P."/>
            <person name="Geml J."/>
            <person name="Haridas S."/>
            <person name="Hughes K."/>
            <person name="Justo A."/>
            <person name="Karasinski D."/>
            <person name="Kautmanova I."/>
            <person name="Kiss B."/>
            <person name="Kocsube S."/>
            <person name="Kotiranta H."/>
            <person name="LaButti K.M."/>
            <person name="Lechner B.E."/>
            <person name="Liimatainen K."/>
            <person name="Lipzen A."/>
            <person name="Lukacs Z."/>
            <person name="Mihaltcheva S."/>
            <person name="Morgado L.N."/>
            <person name="Niskanen T."/>
            <person name="Noordeloos M.E."/>
            <person name="Ohm R.A."/>
            <person name="Ortiz-Santana B."/>
            <person name="Ovrebo C."/>
            <person name="Racz N."/>
            <person name="Riley R."/>
            <person name="Savchenko A."/>
            <person name="Shiryaev A."/>
            <person name="Soop K."/>
            <person name="Spirin V."/>
            <person name="Szebenyi C."/>
            <person name="Tomsovsky M."/>
            <person name="Tulloss R.E."/>
            <person name="Uehling J."/>
            <person name="Grigoriev I.V."/>
            <person name="Vagvolgyi C."/>
            <person name="Papp T."/>
            <person name="Martin F.M."/>
            <person name="Miettinen O."/>
            <person name="Hibbett D.S."/>
            <person name="Nagy L.G."/>
        </authorList>
    </citation>
    <scope>NUCLEOTIDE SEQUENCE [LARGE SCALE GENOMIC DNA]</scope>
    <source>
        <strain evidence="2 3">CBS 962.96</strain>
    </source>
</reference>
<name>A0A4S8KUR7_DENBC</name>
<dbReference type="EMBL" id="ML179997">
    <property type="protein sequence ID" value="THU79644.1"/>
    <property type="molecule type" value="Genomic_DNA"/>
</dbReference>
<feature type="compositionally biased region" description="Basic and acidic residues" evidence="1">
    <location>
        <begin position="393"/>
        <end position="409"/>
    </location>
</feature>
<evidence type="ECO:0000256" key="1">
    <source>
        <dbReference type="SAM" id="MobiDB-lite"/>
    </source>
</evidence>
<dbReference type="OrthoDB" id="5552562at2759"/>
<feature type="compositionally biased region" description="Basic and acidic residues" evidence="1">
    <location>
        <begin position="7"/>
        <end position="21"/>
    </location>
</feature>
<feature type="region of interest" description="Disordered" evidence="1">
    <location>
        <begin position="353"/>
        <end position="412"/>
    </location>
</feature>
<feature type="region of interest" description="Disordered" evidence="1">
    <location>
        <begin position="1"/>
        <end position="41"/>
    </location>
</feature>
<evidence type="ECO:0000313" key="3">
    <source>
        <dbReference type="Proteomes" id="UP000297245"/>
    </source>
</evidence>
<protein>
    <submittedName>
        <fullName evidence="2">Uncharacterized protein</fullName>
    </submittedName>
</protein>